<name>A0A0G2A214_UNCK3</name>
<protein>
    <submittedName>
        <fullName evidence="1">Uncharacterized protein</fullName>
    </submittedName>
</protein>
<dbReference type="EMBL" id="LCRB01000016">
    <property type="protein sequence ID" value="KKW26169.1"/>
    <property type="molecule type" value="Genomic_DNA"/>
</dbReference>
<comment type="caution">
    <text evidence="1">The sequence shown here is derived from an EMBL/GenBank/DDBJ whole genome shotgun (WGS) entry which is preliminary data.</text>
</comment>
<evidence type="ECO:0000313" key="1">
    <source>
        <dbReference type="EMBL" id="KKW26169.1"/>
    </source>
</evidence>
<organism evidence="1 2">
    <name type="scientific">candidate division Kazan bacterium GW2011_GWB1_52_7</name>
    <dbReference type="NCBI Taxonomy" id="1620414"/>
    <lineage>
        <taxon>Bacteria</taxon>
        <taxon>Bacteria division Kazan-3B-28</taxon>
    </lineage>
</organism>
<evidence type="ECO:0000313" key="2">
    <source>
        <dbReference type="Proteomes" id="UP000034913"/>
    </source>
</evidence>
<sequence length="67" mass="8187">MTRFNLKKARNFQLKFGDDPQDVLVHKGRSWVPLTDFDELFNWYREALNHIERLKKRSKKNKKPSRN</sequence>
<gene>
    <name evidence="1" type="ORF">VF00_C0016G0007</name>
</gene>
<accession>A0A0G2A214</accession>
<proteinExistence type="predicted"/>
<reference evidence="1 2" key="1">
    <citation type="journal article" date="2015" name="Nature">
        <title>rRNA introns, odd ribosomes, and small enigmatic genomes across a large radiation of phyla.</title>
        <authorList>
            <person name="Brown C.T."/>
            <person name="Hug L.A."/>
            <person name="Thomas B.C."/>
            <person name="Sharon I."/>
            <person name="Castelle C.J."/>
            <person name="Singh A."/>
            <person name="Wilkins M.J."/>
            <person name="Williams K.H."/>
            <person name="Banfield J.F."/>
        </authorList>
    </citation>
    <scope>NUCLEOTIDE SEQUENCE [LARGE SCALE GENOMIC DNA]</scope>
</reference>
<dbReference type="AlphaFoldDB" id="A0A0G2A214"/>
<dbReference type="Proteomes" id="UP000034913">
    <property type="component" value="Unassembled WGS sequence"/>
</dbReference>